<evidence type="ECO:0000313" key="1">
    <source>
        <dbReference type="EMBL" id="PLP98292.1"/>
    </source>
</evidence>
<dbReference type="AlphaFoldDB" id="A0A2N5C7V2"/>
<dbReference type="InterPro" id="IPR018691">
    <property type="entry name" value="DUF2188"/>
</dbReference>
<proteinExistence type="predicted"/>
<protein>
    <recommendedName>
        <fullName evidence="3">DUF2188 domain-containing protein</fullName>
    </recommendedName>
</protein>
<sequence>MSGKDVHVVPAPDGWAVEEARGAEGRKLYATQEDAVEVATEMARQNKAELFIHGRDGQIRARNSFGHDPRSIRG</sequence>
<dbReference type="RefSeq" id="WP_101683787.1">
    <property type="nucleotide sequence ID" value="NZ_PJRP01000012.1"/>
</dbReference>
<dbReference type="EMBL" id="PJRP01000012">
    <property type="protein sequence ID" value="PLP98292.1"/>
    <property type="molecule type" value="Genomic_DNA"/>
</dbReference>
<name>A0A2N5C7V2_9BURK</name>
<organism evidence="1 2">
    <name type="scientific">Cupriavidus pauculus</name>
    <dbReference type="NCBI Taxonomy" id="82633"/>
    <lineage>
        <taxon>Bacteria</taxon>
        <taxon>Pseudomonadati</taxon>
        <taxon>Pseudomonadota</taxon>
        <taxon>Betaproteobacteria</taxon>
        <taxon>Burkholderiales</taxon>
        <taxon>Burkholderiaceae</taxon>
        <taxon>Cupriavidus</taxon>
    </lineage>
</organism>
<dbReference type="Proteomes" id="UP000234341">
    <property type="component" value="Unassembled WGS sequence"/>
</dbReference>
<dbReference type="Pfam" id="PF09954">
    <property type="entry name" value="DUF2188"/>
    <property type="match status" value="1"/>
</dbReference>
<evidence type="ECO:0008006" key="3">
    <source>
        <dbReference type="Google" id="ProtNLM"/>
    </source>
</evidence>
<comment type="caution">
    <text evidence="1">The sequence shown here is derived from an EMBL/GenBank/DDBJ whole genome shotgun (WGS) entry which is preliminary data.</text>
</comment>
<accession>A0A2N5C7V2</accession>
<evidence type="ECO:0000313" key="2">
    <source>
        <dbReference type="Proteomes" id="UP000234341"/>
    </source>
</evidence>
<reference evidence="1 2" key="1">
    <citation type="submission" date="2017-12" db="EMBL/GenBank/DDBJ databases">
        <title>Genome sequence of the active heterotrophic nitrifier-denitrifier, Cupriavidus pauculus UM1.</title>
        <authorList>
            <person name="Putonti C."/>
            <person name="Castignetti D."/>
        </authorList>
    </citation>
    <scope>NUCLEOTIDE SEQUENCE [LARGE SCALE GENOMIC DNA]</scope>
    <source>
        <strain evidence="1 2">UM1</strain>
    </source>
</reference>
<dbReference type="OrthoDB" id="8858565at2"/>
<gene>
    <name evidence="1" type="ORF">CYJ10_22580</name>
</gene>